<dbReference type="Gene3D" id="3.40.50.1100">
    <property type="match status" value="2"/>
</dbReference>
<reference evidence="3 4" key="1">
    <citation type="submission" date="2024-07" db="EMBL/GenBank/DDBJ databases">
        <title>Section-level genome sequencing and comparative genomics of Aspergillus sections Usti and Cavernicolus.</title>
        <authorList>
            <consortium name="Lawrence Berkeley National Laboratory"/>
            <person name="Nybo J.L."/>
            <person name="Vesth T.C."/>
            <person name="Theobald S."/>
            <person name="Frisvad J.C."/>
            <person name="Larsen T.O."/>
            <person name="Kjaerboelling I."/>
            <person name="Rothschild-Mancinelli K."/>
            <person name="Lyhne E.K."/>
            <person name="Kogle M.E."/>
            <person name="Barry K."/>
            <person name="Clum A."/>
            <person name="Na H."/>
            <person name="Ledsgaard L."/>
            <person name="Lin J."/>
            <person name="Lipzen A."/>
            <person name="Kuo A."/>
            <person name="Riley R."/>
            <person name="Mondo S."/>
            <person name="LaButti K."/>
            <person name="Haridas S."/>
            <person name="Pangalinan J."/>
            <person name="Salamov A.A."/>
            <person name="Simmons B.A."/>
            <person name="Magnuson J.K."/>
            <person name="Chen J."/>
            <person name="Drula E."/>
            <person name="Henrissat B."/>
            <person name="Wiebenga A."/>
            <person name="Lubbers R.J."/>
            <person name="Gomes A.C."/>
            <person name="Makela M.R."/>
            <person name="Stajich J."/>
            <person name="Grigoriev I.V."/>
            <person name="Mortensen U.H."/>
            <person name="De vries R.P."/>
            <person name="Baker S.E."/>
            <person name="Andersen M.R."/>
        </authorList>
    </citation>
    <scope>NUCLEOTIDE SEQUENCE [LARGE SCALE GENOMIC DNA]</scope>
    <source>
        <strain evidence="3 4">CBS 600.67</strain>
    </source>
</reference>
<evidence type="ECO:0000313" key="3">
    <source>
        <dbReference type="EMBL" id="KAL2809710.1"/>
    </source>
</evidence>
<evidence type="ECO:0000313" key="4">
    <source>
        <dbReference type="Proteomes" id="UP001610335"/>
    </source>
</evidence>
<keyword evidence="4" id="KW-1185">Reference proteome</keyword>
<protein>
    <submittedName>
        <fullName evidence="3">Tryptophan synthase beta subunit-like PLP-dependent enzyme</fullName>
    </submittedName>
</protein>
<accession>A0ABR4H2N6</accession>
<dbReference type="InterPro" id="IPR023026">
    <property type="entry name" value="Trp_synth_beta/beta-like"/>
</dbReference>
<organism evidence="3 4">
    <name type="scientific">Aspergillus cavernicola</name>
    <dbReference type="NCBI Taxonomy" id="176166"/>
    <lineage>
        <taxon>Eukaryota</taxon>
        <taxon>Fungi</taxon>
        <taxon>Dikarya</taxon>
        <taxon>Ascomycota</taxon>
        <taxon>Pezizomycotina</taxon>
        <taxon>Eurotiomycetes</taxon>
        <taxon>Eurotiomycetidae</taxon>
        <taxon>Eurotiales</taxon>
        <taxon>Aspergillaceae</taxon>
        <taxon>Aspergillus</taxon>
        <taxon>Aspergillus subgen. Nidulantes</taxon>
    </lineage>
</organism>
<name>A0ABR4H2N6_9EURO</name>
<dbReference type="PANTHER" id="PTHR48077:SF2">
    <property type="entry name" value="TRYPTOPHAN SYNTHASE"/>
    <property type="match status" value="1"/>
</dbReference>
<gene>
    <name evidence="3" type="ORF">BDW59DRAFT_168213</name>
</gene>
<feature type="non-terminal residue" evidence="3">
    <location>
        <position position="173"/>
    </location>
</feature>
<dbReference type="EMBL" id="JBFXLS010000438">
    <property type="protein sequence ID" value="KAL2809710.1"/>
    <property type="molecule type" value="Genomic_DNA"/>
</dbReference>
<keyword evidence="2" id="KW-0663">Pyridoxal phosphate</keyword>
<proteinExistence type="predicted"/>
<evidence type="ECO:0000256" key="2">
    <source>
        <dbReference type="ARBA" id="ARBA00022898"/>
    </source>
</evidence>
<dbReference type="PANTHER" id="PTHR48077">
    <property type="entry name" value="TRYPTOPHAN SYNTHASE-RELATED"/>
    <property type="match status" value="1"/>
</dbReference>
<sequence>MGNSNTEQTIASPLSSKHIEGALTRSTAMLGYKPGVRKRATAEPSHEIRRRFPDTLKLMTTPSYRFGDFGGQFAPELQMDALQNLSGAFEKAELDETFWKNLFGYDIIRPSPLQLAKNLTRLGGGASIWLKREDLSDCGSENIRSIAGQILLAQRIGKTEIVTECGSARHGIA</sequence>
<comment type="caution">
    <text evidence="3">The sequence shown here is derived from an EMBL/GenBank/DDBJ whole genome shotgun (WGS) entry which is preliminary data.</text>
</comment>
<dbReference type="Proteomes" id="UP001610335">
    <property type="component" value="Unassembled WGS sequence"/>
</dbReference>
<dbReference type="InterPro" id="IPR036052">
    <property type="entry name" value="TrpB-like_PALP_sf"/>
</dbReference>
<comment type="cofactor">
    <cofactor evidence="1">
        <name>pyridoxal 5'-phosphate</name>
        <dbReference type="ChEBI" id="CHEBI:597326"/>
    </cofactor>
</comment>
<evidence type="ECO:0000256" key="1">
    <source>
        <dbReference type="ARBA" id="ARBA00001933"/>
    </source>
</evidence>
<dbReference type="SUPFAM" id="SSF53686">
    <property type="entry name" value="Tryptophan synthase beta subunit-like PLP-dependent enzymes"/>
    <property type="match status" value="1"/>
</dbReference>